<evidence type="ECO:0000313" key="3">
    <source>
        <dbReference type="Proteomes" id="UP001528912"/>
    </source>
</evidence>
<dbReference type="EMBL" id="JAROAV010000028">
    <property type="protein sequence ID" value="MDF8264830.1"/>
    <property type="molecule type" value="Genomic_DNA"/>
</dbReference>
<dbReference type="RefSeq" id="WP_277192209.1">
    <property type="nucleotide sequence ID" value="NZ_JAROAV010000028.1"/>
</dbReference>
<evidence type="ECO:0000256" key="1">
    <source>
        <dbReference type="SAM" id="Phobius"/>
    </source>
</evidence>
<name>A0ABT6C7H4_9MICO</name>
<protein>
    <submittedName>
        <fullName evidence="2">Uncharacterized protein</fullName>
    </submittedName>
</protein>
<dbReference type="Proteomes" id="UP001528912">
    <property type="component" value="Unassembled WGS sequence"/>
</dbReference>
<feature type="transmembrane region" description="Helical" evidence="1">
    <location>
        <begin position="38"/>
        <end position="59"/>
    </location>
</feature>
<keyword evidence="1" id="KW-0472">Membrane</keyword>
<keyword evidence="1" id="KW-0812">Transmembrane</keyword>
<keyword evidence="3" id="KW-1185">Reference proteome</keyword>
<gene>
    <name evidence="2" type="ORF">P4R38_11295</name>
</gene>
<sequence length="341" mass="35721">MNTSEIERILQDSPAPAMRVDPDRVVDGGRRRVARSRLTYVGAGLAAALLVLVAGVAGWQSYDTRSLQPARHSPTARTTSPFFTHDPTVATNQFQSSVGSGTATYSIVERSGVLRIRRGDDRSYVDLPVVGTFRNQAGIGTSTNDHDRTVVVVPVPADTLEASLDISSGVDPGGMESGGVITRSGSTAAVFVTEHHIAPSAVKGWWWRTRSGEVVASTGEHAATVGIGGGVMYQFVGQGLYGMSLPGLSGSWHGAPGDGHLASATRNRVWTTAGILPPGSTILGPVVPPSRARAVTVDAVQHAPLGPDHTVAWFMRSRSTDGGSGSVSLRWRDAAGTVHLS</sequence>
<proteinExistence type="predicted"/>
<keyword evidence="1" id="KW-1133">Transmembrane helix</keyword>
<accession>A0ABT6C7H4</accession>
<reference evidence="2 3" key="1">
    <citation type="submission" date="2023-03" db="EMBL/GenBank/DDBJ databases">
        <title>YIM 133296 draft genome.</title>
        <authorList>
            <person name="Xiong L."/>
        </authorList>
    </citation>
    <scope>NUCLEOTIDE SEQUENCE [LARGE SCALE GENOMIC DNA]</scope>
    <source>
        <strain evidence="2 3">YIM 133296</strain>
    </source>
</reference>
<comment type="caution">
    <text evidence="2">The sequence shown here is derived from an EMBL/GenBank/DDBJ whole genome shotgun (WGS) entry which is preliminary data.</text>
</comment>
<organism evidence="2 3">
    <name type="scientific">Luteipulveratus flavus</name>
    <dbReference type="NCBI Taxonomy" id="3031728"/>
    <lineage>
        <taxon>Bacteria</taxon>
        <taxon>Bacillati</taxon>
        <taxon>Actinomycetota</taxon>
        <taxon>Actinomycetes</taxon>
        <taxon>Micrococcales</taxon>
        <taxon>Dermacoccaceae</taxon>
        <taxon>Luteipulveratus</taxon>
    </lineage>
</organism>
<evidence type="ECO:0000313" key="2">
    <source>
        <dbReference type="EMBL" id="MDF8264830.1"/>
    </source>
</evidence>